<evidence type="ECO:0000256" key="6">
    <source>
        <dbReference type="ARBA" id="ARBA00029321"/>
    </source>
</evidence>
<comment type="similarity">
    <text evidence="2 7 8">Belongs to the GPI family.</text>
</comment>
<dbReference type="PROSITE" id="PS00174">
    <property type="entry name" value="P_GLUCOSE_ISOMERASE_2"/>
    <property type="match status" value="1"/>
</dbReference>
<dbReference type="EC" id="5.3.1.9" evidence="7"/>
<reference evidence="10" key="1">
    <citation type="submission" date="2021-08" db="EMBL/GenBank/DDBJ databases">
        <title>Sphingopyxis panaciterrulae sp. nov., isolated from the surface water of the Yellow Sea.</title>
        <authorList>
            <person name="Gao Z."/>
            <person name="Zhang D."/>
            <person name="Zhang A."/>
        </authorList>
    </citation>
    <scope>NUCLEOTIDE SEQUENCE</scope>
    <source>
        <strain evidence="10">XHP0097</strain>
    </source>
</reference>
<dbReference type="Pfam" id="PF00342">
    <property type="entry name" value="PGI"/>
    <property type="match status" value="1"/>
</dbReference>
<dbReference type="EMBL" id="JAILXK010000001">
    <property type="protein sequence ID" value="MBY4636677.1"/>
    <property type="molecule type" value="Genomic_DNA"/>
</dbReference>
<protein>
    <recommendedName>
        <fullName evidence="7">Glucose-6-phosphate isomerase</fullName>
        <shortName evidence="7">GPI</shortName>
        <ecNumber evidence="7">5.3.1.9</ecNumber>
    </recommendedName>
    <alternativeName>
        <fullName evidence="7">Phosphoglucose isomerase</fullName>
        <shortName evidence="7">PGI</shortName>
    </alternativeName>
    <alternativeName>
        <fullName evidence="7">Phosphohexose isomerase</fullName>
        <shortName evidence="7">PHI</shortName>
    </alternativeName>
</protein>
<accession>A0ABS7MCZ7</accession>
<evidence type="ECO:0000256" key="3">
    <source>
        <dbReference type="ARBA" id="ARBA00022432"/>
    </source>
</evidence>
<evidence type="ECO:0000256" key="5">
    <source>
        <dbReference type="ARBA" id="ARBA00023235"/>
    </source>
</evidence>
<dbReference type="InterPro" id="IPR001672">
    <property type="entry name" value="G6P_Isomerase"/>
</dbReference>
<sequence length="501" mass="53625">MTTASEAWKALTAWQPQKLADLVAHDPEARLQSLVRNVADIRFDFAKTHLDGAAIDAMQGLATAQDFAGRRKTLFSGGIANPTEDRAAEHSAERGEGASDSVRRAQALHHRMRMLVDAIEAGAFGEIRHLLHIGIGGSALGPDLLVDALGRHNSRYDVAVVSNVDGAALSEAFAKFSPEHTLVAVASKTFTTTETLLNAESVLQWLDEAGVADPAGRFIALTANPDKAMEWGVDETRILPFSETVGGRYSLWSSIGFPAALALGWDAFAELLEGAAEMDRHFRLADGADNVCLLAAFVDQLYANRLGCQTRAVFAYDERLRLLPDYLQQLEMESNGKAVTLDGAPLGRASASITWGGVGTDAQHAVFQLLHQGTHLTPVEFIVAREPDHVLDAAHHETLVANCIAQGAALMAGRASDDGARNYPGDRPSTTILLDQVSPHTLGALIAFYEHRTFANAVLLGINPFDQFGVELGKEMAKGLAEGTIDFDQATQALMDAALGG</sequence>
<dbReference type="HAMAP" id="MF_00473">
    <property type="entry name" value="G6P_isomerase"/>
    <property type="match status" value="1"/>
</dbReference>
<dbReference type="PANTHER" id="PTHR11469:SF1">
    <property type="entry name" value="GLUCOSE-6-PHOSPHATE ISOMERASE"/>
    <property type="match status" value="1"/>
</dbReference>
<gene>
    <name evidence="7 10" type="primary">pgi</name>
    <name evidence="10" type="ORF">K5P26_05930</name>
</gene>
<dbReference type="PROSITE" id="PS00765">
    <property type="entry name" value="P_GLUCOSE_ISOMERASE_1"/>
    <property type="match status" value="1"/>
</dbReference>
<dbReference type="PROSITE" id="PS51463">
    <property type="entry name" value="P_GLUCOSE_ISOMERASE_3"/>
    <property type="match status" value="1"/>
</dbReference>
<comment type="caution">
    <text evidence="10">The sequence shown here is derived from an EMBL/GenBank/DDBJ whole genome shotgun (WGS) entry which is preliminary data.</text>
</comment>
<dbReference type="CDD" id="cd05016">
    <property type="entry name" value="SIS_PGI_2"/>
    <property type="match status" value="1"/>
</dbReference>
<dbReference type="PRINTS" id="PR00662">
    <property type="entry name" value="G6PISOMERASE"/>
</dbReference>
<dbReference type="Gene3D" id="1.10.1390.10">
    <property type="match status" value="1"/>
</dbReference>
<evidence type="ECO:0000256" key="1">
    <source>
        <dbReference type="ARBA" id="ARBA00004926"/>
    </source>
</evidence>
<evidence type="ECO:0000256" key="9">
    <source>
        <dbReference type="SAM" id="MobiDB-lite"/>
    </source>
</evidence>
<comment type="pathway">
    <text evidence="1 7 8">Carbohydrate degradation; glycolysis; D-glyceraldehyde 3-phosphate and glycerone phosphate from D-glucose: step 2/4.</text>
</comment>
<comment type="pathway">
    <text evidence="7">Carbohydrate biosynthesis; gluconeogenesis.</text>
</comment>
<dbReference type="PANTHER" id="PTHR11469">
    <property type="entry name" value="GLUCOSE-6-PHOSPHATE ISOMERASE"/>
    <property type="match status" value="1"/>
</dbReference>
<keyword evidence="4 7" id="KW-0324">Glycolysis</keyword>
<proteinExistence type="inferred from homology"/>
<feature type="active site" description="Proton donor" evidence="7">
    <location>
        <position position="333"/>
    </location>
</feature>
<evidence type="ECO:0000313" key="11">
    <source>
        <dbReference type="Proteomes" id="UP001166571"/>
    </source>
</evidence>
<feature type="compositionally biased region" description="Basic and acidic residues" evidence="9">
    <location>
        <begin position="83"/>
        <end position="102"/>
    </location>
</feature>
<dbReference type="NCBIfam" id="NF001211">
    <property type="entry name" value="PRK00179.1"/>
    <property type="match status" value="1"/>
</dbReference>
<keyword evidence="3 7" id="KW-0312">Gluconeogenesis</keyword>
<evidence type="ECO:0000256" key="8">
    <source>
        <dbReference type="RuleBase" id="RU000612"/>
    </source>
</evidence>
<keyword evidence="5 7" id="KW-0413">Isomerase</keyword>
<comment type="catalytic activity">
    <reaction evidence="6 7 8">
        <text>alpha-D-glucose 6-phosphate = beta-D-fructose 6-phosphate</text>
        <dbReference type="Rhea" id="RHEA:11816"/>
        <dbReference type="ChEBI" id="CHEBI:57634"/>
        <dbReference type="ChEBI" id="CHEBI:58225"/>
        <dbReference type="EC" id="5.3.1.9"/>
    </reaction>
</comment>
<dbReference type="GO" id="GO:0004347">
    <property type="term" value="F:glucose-6-phosphate isomerase activity"/>
    <property type="evidence" value="ECO:0007669"/>
    <property type="project" value="UniProtKB-EC"/>
</dbReference>
<comment type="subcellular location">
    <subcellularLocation>
        <location evidence="7">Cytoplasm</location>
    </subcellularLocation>
</comment>
<dbReference type="Proteomes" id="UP001166571">
    <property type="component" value="Unassembled WGS sequence"/>
</dbReference>
<dbReference type="SUPFAM" id="SSF53697">
    <property type="entry name" value="SIS domain"/>
    <property type="match status" value="1"/>
</dbReference>
<feature type="region of interest" description="Disordered" evidence="9">
    <location>
        <begin position="78"/>
        <end position="102"/>
    </location>
</feature>
<keyword evidence="7" id="KW-0963">Cytoplasm</keyword>
<dbReference type="CDD" id="cd05015">
    <property type="entry name" value="SIS_PGI_1"/>
    <property type="match status" value="1"/>
</dbReference>
<dbReference type="RefSeq" id="WP_222136069.1">
    <property type="nucleotide sequence ID" value="NZ_JAILXK010000001.1"/>
</dbReference>
<keyword evidence="11" id="KW-1185">Reference proteome</keyword>
<feature type="active site" evidence="7">
    <location>
        <position position="364"/>
    </location>
</feature>
<comment type="function">
    <text evidence="7">Catalyzes the reversible isomerization of glucose-6-phosphate to fructose-6-phosphate.</text>
</comment>
<dbReference type="InterPro" id="IPR023096">
    <property type="entry name" value="G6P_Isomerase_C"/>
</dbReference>
<dbReference type="InterPro" id="IPR018189">
    <property type="entry name" value="Phosphoglucose_isomerase_CS"/>
</dbReference>
<evidence type="ECO:0000256" key="2">
    <source>
        <dbReference type="ARBA" id="ARBA00006604"/>
    </source>
</evidence>
<name>A0ABS7MCZ7_9SPHN</name>
<evidence type="ECO:0000313" key="10">
    <source>
        <dbReference type="EMBL" id="MBY4636677.1"/>
    </source>
</evidence>
<feature type="active site" evidence="7">
    <location>
        <position position="474"/>
    </location>
</feature>
<dbReference type="Gene3D" id="3.40.50.10490">
    <property type="entry name" value="Glucose-6-phosphate isomerase like protein, domain 1"/>
    <property type="match status" value="2"/>
</dbReference>
<dbReference type="InterPro" id="IPR035482">
    <property type="entry name" value="SIS_PGI_2"/>
</dbReference>
<dbReference type="InterPro" id="IPR046348">
    <property type="entry name" value="SIS_dom_sf"/>
</dbReference>
<evidence type="ECO:0000256" key="4">
    <source>
        <dbReference type="ARBA" id="ARBA00023152"/>
    </source>
</evidence>
<organism evidence="10 11">
    <name type="scientific">Sphingopyxis jiangsuensis</name>
    <dbReference type="NCBI Taxonomy" id="2871171"/>
    <lineage>
        <taxon>Bacteria</taxon>
        <taxon>Pseudomonadati</taxon>
        <taxon>Pseudomonadota</taxon>
        <taxon>Alphaproteobacteria</taxon>
        <taxon>Sphingomonadales</taxon>
        <taxon>Sphingomonadaceae</taxon>
        <taxon>Sphingopyxis</taxon>
    </lineage>
</organism>
<evidence type="ECO:0000256" key="7">
    <source>
        <dbReference type="HAMAP-Rule" id="MF_00473"/>
    </source>
</evidence>
<dbReference type="InterPro" id="IPR035476">
    <property type="entry name" value="SIS_PGI_1"/>
</dbReference>